<dbReference type="GO" id="GO:0005351">
    <property type="term" value="F:carbohydrate:proton symporter activity"/>
    <property type="evidence" value="ECO:0007669"/>
    <property type="project" value="TreeGrafter"/>
</dbReference>
<evidence type="ECO:0000313" key="7">
    <source>
        <dbReference type="Proteomes" id="UP000281468"/>
    </source>
</evidence>
<dbReference type="InterPro" id="IPR005828">
    <property type="entry name" value="MFS_sugar_transport-like"/>
</dbReference>
<evidence type="ECO:0000256" key="4">
    <source>
        <dbReference type="ARBA" id="ARBA00023136"/>
    </source>
</evidence>
<dbReference type="Pfam" id="PF00083">
    <property type="entry name" value="Sugar_tr"/>
    <property type="match status" value="1"/>
</dbReference>
<organism evidence="6 7">
    <name type="scientific">Hortaea werneckii</name>
    <name type="common">Black yeast</name>
    <name type="synonym">Cladosporium werneckii</name>
    <dbReference type="NCBI Taxonomy" id="91943"/>
    <lineage>
        <taxon>Eukaryota</taxon>
        <taxon>Fungi</taxon>
        <taxon>Dikarya</taxon>
        <taxon>Ascomycota</taxon>
        <taxon>Pezizomycotina</taxon>
        <taxon>Dothideomycetes</taxon>
        <taxon>Dothideomycetidae</taxon>
        <taxon>Mycosphaerellales</taxon>
        <taxon>Teratosphaeriaceae</taxon>
        <taxon>Hortaea</taxon>
    </lineage>
</organism>
<keyword evidence="4 5" id="KW-0472">Membrane</keyword>
<reference evidence="6 7" key="1">
    <citation type="journal article" date="2018" name="BMC Genomics">
        <title>Genomic evidence for intraspecific hybridization in a clonal and extremely halotolerant yeast.</title>
        <authorList>
            <person name="Gostincar C."/>
            <person name="Stajich J.E."/>
            <person name="Zupancic J."/>
            <person name="Zalar P."/>
            <person name="Gunde-Cimerman N."/>
        </authorList>
    </citation>
    <scope>NUCLEOTIDE SEQUENCE [LARGE SCALE GENOMIC DNA]</scope>
    <source>
        <strain evidence="6 7">EXF-171</strain>
    </source>
</reference>
<dbReference type="SUPFAM" id="SSF103473">
    <property type="entry name" value="MFS general substrate transporter"/>
    <property type="match status" value="1"/>
</dbReference>
<sequence length="108" mass="11593">MDRMRIAGAGIATATNWICNYAVVLATPVALESISWRYYVVYAVLNVCFIPIVGFFYVETNGRSLEQIDALFDGSVAGVEAPASHSNNVTTAGKADVEMVEQVSSAAR</sequence>
<evidence type="ECO:0000256" key="5">
    <source>
        <dbReference type="SAM" id="Phobius"/>
    </source>
</evidence>
<dbReference type="InterPro" id="IPR050360">
    <property type="entry name" value="MFS_Sugar_Transporters"/>
</dbReference>
<comment type="subcellular location">
    <subcellularLocation>
        <location evidence="1">Membrane</location>
        <topology evidence="1">Multi-pass membrane protein</topology>
    </subcellularLocation>
</comment>
<name>A0A3M7HFA8_HORWE</name>
<dbReference type="GO" id="GO:0016020">
    <property type="term" value="C:membrane"/>
    <property type="evidence" value="ECO:0007669"/>
    <property type="project" value="UniProtKB-SubCell"/>
</dbReference>
<evidence type="ECO:0000256" key="1">
    <source>
        <dbReference type="ARBA" id="ARBA00004141"/>
    </source>
</evidence>
<dbReference type="InterPro" id="IPR036259">
    <property type="entry name" value="MFS_trans_sf"/>
</dbReference>
<accession>A0A3M7HFA8</accession>
<dbReference type="PANTHER" id="PTHR48022">
    <property type="entry name" value="PLASTIDIC GLUCOSE TRANSPORTER 4"/>
    <property type="match status" value="1"/>
</dbReference>
<evidence type="ECO:0000256" key="3">
    <source>
        <dbReference type="ARBA" id="ARBA00022989"/>
    </source>
</evidence>
<gene>
    <name evidence="6" type="ORF">D0862_02824</name>
</gene>
<dbReference type="Proteomes" id="UP000281468">
    <property type="component" value="Unassembled WGS sequence"/>
</dbReference>
<keyword evidence="2 5" id="KW-0812">Transmembrane</keyword>
<dbReference type="Gene3D" id="1.20.1250.20">
    <property type="entry name" value="MFS general substrate transporter like domains"/>
    <property type="match status" value="1"/>
</dbReference>
<comment type="caution">
    <text evidence="6">The sequence shown here is derived from an EMBL/GenBank/DDBJ whole genome shotgun (WGS) entry which is preliminary data.</text>
</comment>
<evidence type="ECO:0000256" key="2">
    <source>
        <dbReference type="ARBA" id="ARBA00022692"/>
    </source>
</evidence>
<feature type="transmembrane region" description="Helical" evidence="5">
    <location>
        <begin position="36"/>
        <end position="58"/>
    </location>
</feature>
<protein>
    <recommendedName>
        <fullName evidence="8">Major facilitator superfamily (MFS) profile domain-containing protein</fullName>
    </recommendedName>
</protein>
<proteinExistence type="predicted"/>
<keyword evidence="3 5" id="KW-1133">Transmembrane helix</keyword>
<dbReference type="EMBL" id="QWIQ01000056">
    <property type="protein sequence ID" value="RMZ11836.1"/>
    <property type="molecule type" value="Genomic_DNA"/>
</dbReference>
<dbReference type="PANTHER" id="PTHR48022:SF28">
    <property type="entry name" value="MAJOR FACILITATOR SUPERFAMILY (MFS) PROFILE DOMAIN-CONTAINING PROTEIN-RELATED"/>
    <property type="match status" value="1"/>
</dbReference>
<evidence type="ECO:0000313" key="6">
    <source>
        <dbReference type="EMBL" id="RMZ11836.1"/>
    </source>
</evidence>
<dbReference type="AlphaFoldDB" id="A0A3M7HFA8"/>
<evidence type="ECO:0008006" key="8">
    <source>
        <dbReference type="Google" id="ProtNLM"/>
    </source>
</evidence>